<dbReference type="Gene3D" id="1.10.4030.10">
    <property type="entry name" value="Porin chaperone SurA, peptide-binding domain"/>
    <property type="match status" value="1"/>
</dbReference>
<evidence type="ECO:0000313" key="15">
    <source>
        <dbReference type="Proteomes" id="UP001651880"/>
    </source>
</evidence>
<comment type="subcellular location">
    <subcellularLocation>
        <location evidence="2 11">Cell membrane</location>
        <topology evidence="2 11">Lipid-anchor</topology>
    </subcellularLocation>
</comment>
<evidence type="ECO:0000256" key="9">
    <source>
        <dbReference type="ARBA" id="ARBA00023235"/>
    </source>
</evidence>
<dbReference type="SUPFAM" id="SSF54534">
    <property type="entry name" value="FKBP-like"/>
    <property type="match status" value="1"/>
</dbReference>
<keyword evidence="5 11" id="KW-0732">Signal</keyword>
<dbReference type="Gene3D" id="3.10.50.40">
    <property type="match status" value="1"/>
</dbReference>
<dbReference type="PANTHER" id="PTHR47245:SF1">
    <property type="entry name" value="FOLDASE PROTEIN PRSA"/>
    <property type="match status" value="1"/>
</dbReference>
<comment type="function">
    <text evidence="11">Plays a major role in protein secretion by helping the post-translocational extracellular folding of several secreted proteins.</text>
</comment>
<reference evidence="14 15" key="1">
    <citation type="submission" date="2021-10" db="EMBL/GenBank/DDBJ databases">
        <title>Lutispora strain m25 sp. nov., a thermophilic, non-spore-forming bacterium isolated from a lab-scale methanogenic bioreactor digesting anaerobic sludge.</title>
        <authorList>
            <person name="El Houari A."/>
            <person name="Mcdonald J."/>
        </authorList>
    </citation>
    <scope>NUCLEOTIDE SEQUENCE [LARGE SCALE GENOMIC DNA]</scope>
    <source>
        <strain evidence="15">m25</strain>
    </source>
</reference>
<dbReference type="PANTHER" id="PTHR47245">
    <property type="entry name" value="PEPTIDYLPROLYL ISOMERASE"/>
    <property type="match status" value="1"/>
</dbReference>
<comment type="caution">
    <text evidence="14">The sequence shown here is derived from an EMBL/GenBank/DDBJ whole genome shotgun (WGS) entry which is preliminary data.</text>
</comment>
<evidence type="ECO:0000256" key="2">
    <source>
        <dbReference type="ARBA" id="ARBA00004193"/>
    </source>
</evidence>
<feature type="chain" id="PRO_5045720538" description="Foldase protein PrsA" evidence="12">
    <location>
        <begin position="21"/>
        <end position="321"/>
    </location>
</feature>
<proteinExistence type="inferred from homology"/>
<evidence type="ECO:0000256" key="10">
    <source>
        <dbReference type="ARBA" id="ARBA00023288"/>
    </source>
</evidence>
<dbReference type="InterPro" id="IPR000297">
    <property type="entry name" value="PPIase_PpiC"/>
</dbReference>
<dbReference type="PROSITE" id="PS50198">
    <property type="entry name" value="PPIC_PPIASE_2"/>
    <property type="match status" value="1"/>
</dbReference>
<protein>
    <recommendedName>
        <fullName evidence="11">Foldase protein PrsA</fullName>
        <ecNumber evidence="11">5.2.1.8</ecNumber>
    </recommendedName>
</protein>
<comment type="catalytic activity">
    <reaction evidence="1 11">
        <text>[protein]-peptidylproline (omega=180) = [protein]-peptidylproline (omega=0)</text>
        <dbReference type="Rhea" id="RHEA:16237"/>
        <dbReference type="Rhea" id="RHEA-COMP:10747"/>
        <dbReference type="Rhea" id="RHEA-COMP:10748"/>
        <dbReference type="ChEBI" id="CHEBI:83833"/>
        <dbReference type="ChEBI" id="CHEBI:83834"/>
        <dbReference type="EC" id="5.2.1.8"/>
    </reaction>
</comment>
<dbReference type="HAMAP" id="MF_01145">
    <property type="entry name" value="Foldase_PrsA"/>
    <property type="match status" value="1"/>
</dbReference>
<evidence type="ECO:0000256" key="4">
    <source>
        <dbReference type="ARBA" id="ARBA00022475"/>
    </source>
</evidence>
<comment type="similarity">
    <text evidence="3 11">Belongs to the PrsA family.</text>
</comment>
<dbReference type="PROSITE" id="PS51257">
    <property type="entry name" value="PROKAR_LIPOPROTEIN"/>
    <property type="match status" value="1"/>
</dbReference>
<dbReference type="Pfam" id="PF13624">
    <property type="entry name" value="SurA_N_3"/>
    <property type="match status" value="1"/>
</dbReference>
<feature type="domain" description="PpiC" evidence="13">
    <location>
        <begin position="185"/>
        <end position="275"/>
    </location>
</feature>
<feature type="signal peptide" evidence="12">
    <location>
        <begin position="1"/>
        <end position="20"/>
    </location>
</feature>
<dbReference type="InterPro" id="IPR050245">
    <property type="entry name" value="PrsA_foldase"/>
</dbReference>
<dbReference type="GO" id="GO:0003755">
    <property type="term" value="F:peptidyl-prolyl cis-trans isomerase activity"/>
    <property type="evidence" value="ECO:0007669"/>
    <property type="project" value="UniProtKB-EC"/>
</dbReference>
<dbReference type="Proteomes" id="UP001651880">
    <property type="component" value="Unassembled WGS sequence"/>
</dbReference>
<dbReference type="InterPro" id="IPR027304">
    <property type="entry name" value="Trigger_fact/SurA_dom_sf"/>
</dbReference>
<dbReference type="RefSeq" id="WP_255228120.1">
    <property type="nucleotide sequence ID" value="NZ_JAJEKE010000013.1"/>
</dbReference>
<evidence type="ECO:0000259" key="13">
    <source>
        <dbReference type="PROSITE" id="PS50198"/>
    </source>
</evidence>
<evidence type="ECO:0000256" key="12">
    <source>
        <dbReference type="SAM" id="SignalP"/>
    </source>
</evidence>
<keyword evidence="7 11" id="KW-0472">Membrane</keyword>
<evidence type="ECO:0000313" key="14">
    <source>
        <dbReference type="EMBL" id="MCQ1530597.1"/>
    </source>
</evidence>
<evidence type="ECO:0000256" key="7">
    <source>
        <dbReference type="ARBA" id="ARBA00023136"/>
    </source>
</evidence>
<keyword evidence="9 11" id="KW-0413">Isomerase</keyword>
<name>A0ABT1NH60_9FIRM</name>
<evidence type="ECO:0000256" key="3">
    <source>
        <dbReference type="ARBA" id="ARBA00006071"/>
    </source>
</evidence>
<evidence type="ECO:0000256" key="1">
    <source>
        <dbReference type="ARBA" id="ARBA00000971"/>
    </source>
</evidence>
<keyword evidence="8 11" id="KW-0564">Palmitate</keyword>
<gene>
    <name evidence="11" type="primary">prsA</name>
    <name evidence="14" type="ORF">LJD61_13730</name>
</gene>
<keyword evidence="10 11" id="KW-0449">Lipoprotein</keyword>
<keyword evidence="6 11" id="KW-0697">Rotamase</keyword>
<evidence type="ECO:0000256" key="11">
    <source>
        <dbReference type="HAMAP-Rule" id="MF_01145"/>
    </source>
</evidence>
<dbReference type="EMBL" id="JAJEKE010000013">
    <property type="protein sequence ID" value="MCQ1530597.1"/>
    <property type="molecule type" value="Genomic_DNA"/>
</dbReference>
<sequence>MNHKKLLGVTAVIVAFMVFAASGCGMVKVKPQDADKTIVATVDGDNITKAEFDKIFEIFKTQVELNQDPSIWDKEYEGKKYIDLAKEQVLDQMIGDRVQLRKANELGITVSDEEVNAEVDKWKKLFNSDEKYIEFLTTLKMEEAYFKDNLKKDLMINKMKEKLTQSVEITDTELADYYNSHMNLFYKVKASHILLDTEEEAKKILERVKAGEDFNALAKEFSTDPSAKENSGSLGYFRHGEMVEPFEQAAFALKPGEVSDLVKSDYGYHIIKVEDKTIDKFEDVKDELKNTLITDKKNQNYSTSLEEMKSKAKIEKFPKNL</sequence>
<evidence type="ECO:0000256" key="5">
    <source>
        <dbReference type="ARBA" id="ARBA00022729"/>
    </source>
</evidence>
<evidence type="ECO:0000256" key="8">
    <source>
        <dbReference type="ARBA" id="ARBA00023139"/>
    </source>
</evidence>
<keyword evidence="15" id="KW-1185">Reference proteome</keyword>
<dbReference type="SUPFAM" id="SSF109998">
    <property type="entry name" value="Triger factor/SurA peptide-binding domain-like"/>
    <property type="match status" value="1"/>
</dbReference>
<accession>A0ABT1NH60</accession>
<dbReference type="InterPro" id="IPR046357">
    <property type="entry name" value="PPIase_dom_sf"/>
</dbReference>
<organism evidence="14 15">
    <name type="scientific">Lutispora saccharofermentans</name>
    <dbReference type="NCBI Taxonomy" id="3024236"/>
    <lineage>
        <taxon>Bacteria</taxon>
        <taxon>Bacillati</taxon>
        <taxon>Bacillota</taxon>
        <taxon>Clostridia</taxon>
        <taxon>Lutisporales</taxon>
        <taxon>Lutisporaceae</taxon>
        <taxon>Lutispora</taxon>
    </lineage>
</organism>
<dbReference type="Pfam" id="PF13616">
    <property type="entry name" value="Rotamase_3"/>
    <property type="match status" value="1"/>
</dbReference>
<dbReference type="InterPro" id="IPR023059">
    <property type="entry name" value="Foldase_PrsA"/>
</dbReference>
<keyword evidence="4 11" id="KW-1003">Cell membrane</keyword>
<dbReference type="EC" id="5.2.1.8" evidence="11"/>
<evidence type="ECO:0000256" key="6">
    <source>
        <dbReference type="ARBA" id="ARBA00023110"/>
    </source>
</evidence>